<reference evidence="2 3" key="1">
    <citation type="journal article" date="2019" name="Sci. Rep.">
        <title>Orb-weaving spider Araneus ventricosus genome elucidates the spidroin gene catalogue.</title>
        <authorList>
            <person name="Kono N."/>
            <person name="Nakamura H."/>
            <person name="Ohtoshi R."/>
            <person name="Moran D.A.P."/>
            <person name="Shinohara A."/>
            <person name="Yoshida Y."/>
            <person name="Fujiwara M."/>
            <person name="Mori M."/>
            <person name="Tomita M."/>
            <person name="Arakawa K."/>
        </authorList>
    </citation>
    <scope>NUCLEOTIDE SEQUENCE [LARGE SCALE GENOMIC DNA]</scope>
</reference>
<feature type="transmembrane region" description="Helical" evidence="1">
    <location>
        <begin position="21"/>
        <end position="41"/>
    </location>
</feature>
<evidence type="ECO:0000313" key="3">
    <source>
        <dbReference type="Proteomes" id="UP000499080"/>
    </source>
</evidence>
<gene>
    <name evidence="2" type="ORF">AVEN_210245_1</name>
</gene>
<dbReference type="Gene3D" id="3.30.420.10">
    <property type="entry name" value="Ribonuclease H-like superfamily/Ribonuclease H"/>
    <property type="match status" value="1"/>
</dbReference>
<dbReference type="PANTHER" id="PTHR46060">
    <property type="entry name" value="MARINER MOS1 TRANSPOSASE-LIKE PROTEIN"/>
    <property type="match status" value="1"/>
</dbReference>
<name>A0A4Y2FYR2_ARAVE</name>
<dbReference type="OrthoDB" id="6462041at2759"/>
<dbReference type="InterPro" id="IPR052709">
    <property type="entry name" value="Transposase-MT_Hybrid"/>
</dbReference>
<evidence type="ECO:0008006" key="4">
    <source>
        <dbReference type="Google" id="ProtNLM"/>
    </source>
</evidence>
<proteinExistence type="predicted"/>
<evidence type="ECO:0000313" key="2">
    <source>
        <dbReference type="EMBL" id="GBM45518.1"/>
    </source>
</evidence>
<dbReference type="InterPro" id="IPR036397">
    <property type="entry name" value="RNaseH_sf"/>
</dbReference>
<accession>A0A4Y2FYR2</accession>
<keyword evidence="1" id="KW-1133">Transmembrane helix</keyword>
<comment type="caution">
    <text evidence="2">The sequence shown here is derived from an EMBL/GenBank/DDBJ whole genome shotgun (WGS) entry which is preliminary data.</text>
</comment>
<organism evidence="2 3">
    <name type="scientific">Araneus ventricosus</name>
    <name type="common">Orbweaver spider</name>
    <name type="synonym">Epeira ventricosa</name>
    <dbReference type="NCBI Taxonomy" id="182803"/>
    <lineage>
        <taxon>Eukaryota</taxon>
        <taxon>Metazoa</taxon>
        <taxon>Ecdysozoa</taxon>
        <taxon>Arthropoda</taxon>
        <taxon>Chelicerata</taxon>
        <taxon>Arachnida</taxon>
        <taxon>Araneae</taxon>
        <taxon>Araneomorphae</taxon>
        <taxon>Entelegynae</taxon>
        <taxon>Araneoidea</taxon>
        <taxon>Araneidae</taxon>
        <taxon>Araneus</taxon>
    </lineage>
</organism>
<dbReference type="EMBL" id="BGPR01001102">
    <property type="protein sequence ID" value="GBM45518.1"/>
    <property type="molecule type" value="Genomic_DNA"/>
</dbReference>
<keyword evidence="3" id="KW-1185">Reference proteome</keyword>
<dbReference type="PANTHER" id="PTHR46060:SF1">
    <property type="entry name" value="MARINER MOS1 TRANSPOSASE-LIKE PROTEIN"/>
    <property type="match status" value="1"/>
</dbReference>
<dbReference type="GO" id="GO:0003676">
    <property type="term" value="F:nucleic acid binding"/>
    <property type="evidence" value="ECO:0007669"/>
    <property type="project" value="InterPro"/>
</dbReference>
<keyword evidence="1" id="KW-0812">Transmembrane</keyword>
<evidence type="ECO:0000256" key="1">
    <source>
        <dbReference type="SAM" id="Phobius"/>
    </source>
</evidence>
<dbReference type="AlphaFoldDB" id="A0A4Y2FYR2"/>
<dbReference type="InterPro" id="IPR001888">
    <property type="entry name" value="Transposase_1"/>
</dbReference>
<sequence length="131" mass="14733">MTWKHPSSPVTKKFKVSHSAGNVMLTVFWIAKVVILIDFFISGTINAAHYCDTLTKLKSAIRRKKPAFLSGGVLFLGDNPRPNAARDTKEHIRRLGWERLDYLGYSLDLAHQNFPSYCIEVSSVGKSVPKQ</sequence>
<protein>
    <recommendedName>
        <fullName evidence="4">Tc1-like transposase DDE domain-containing protein</fullName>
    </recommendedName>
</protein>
<dbReference type="Proteomes" id="UP000499080">
    <property type="component" value="Unassembled WGS sequence"/>
</dbReference>
<dbReference type="Pfam" id="PF01359">
    <property type="entry name" value="Transposase_1"/>
    <property type="match status" value="1"/>
</dbReference>
<keyword evidence="1" id="KW-0472">Membrane</keyword>